<feature type="signal peptide" evidence="1">
    <location>
        <begin position="1"/>
        <end position="18"/>
    </location>
</feature>
<gene>
    <name evidence="2" type="ORF">DI609_09600</name>
</gene>
<evidence type="ECO:0008006" key="4">
    <source>
        <dbReference type="Google" id="ProtNLM"/>
    </source>
</evidence>
<protein>
    <recommendedName>
        <fullName evidence="4">Prolipoprotein LppL</fullName>
    </recommendedName>
</protein>
<accession>A0A2W5AYV6</accession>
<name>A0A2W5AYV6_9CORY</name>
<keyword evidence="1" id="KW-0732">Signal</keyword>
<dbReference type="Proteomes" id="UP000249451">
    <property type="component" value="Unassembled WGS sequence"/>
</dbReference>
<dbReference type="AlphaFoldDB" id="A0A2W5AYV6"/>
<evidence type="ECO:0000256" key="1">
    <source>
        <dbReference type="SAM" id="SignalP"/>
    </source>
</evidence>
<organism evidence="2 3">
    <name type="scientific">Corynebacterium urealyticum</name>
    <dbReference type="NCBI Taxonomy" id="43771"/>
    <lineage>
        <taxon>Bacteria</taxon>
        <taxon>Bacillati</taxon>
        <taxon>Actinomycetota</taxon>
        <taxon>Actinomycetes</taxon>
        <taxon>Mycobacteriales</taxon>
        <taxon>Corynebacteriaceae</taxon>
        <taxon>Corynebacterium</taxon>
    </lineage>
</organism>
<dbReference type="EMBL" id="QFNY01000247">
    <property type="protein sequence ID" value="PZO98873.1"/>
    <property type="molecule type" value="Genomic_DNA"/>
</dbReference>
<sequence>MRRVLLSSVLVASVSALTACNSTVGIGADPNSAVYGHAEPAASPGSKDPAGDVVDFDPVSDLAALGGVLAVRTADSLTVGSAQDFSAHKAERVGVDESCGDLTASTSHFVLACGDKVLFIDPQNPSTPTELAVEEDAPITVAAQTSSGEVFVGSKDSNKIGLYKDGERDKTIKVEAGSDQLIAVPNTDGADGVVRVLRDDSTIQSLDWEKHRAGGRLRVGQGVGLISGGEGAVVVAADTVGERVAIYTASDVIRLHQYGNADGTPWATAWDSGRSLAWVTTTDNNLLQAFKVADGVPEAAGSLSTVADAQNVAVLEDGTVVAASATGDGLQFISDPSLKN</sequence>
<feature type="chain" id="PRO_5039112736" description="Prolipoprotein LppL" evidence="1">
    <location>
        <begin position="19"/>
        <end position="340"/>
    </location>
</feature>
<comment type="caution">
    <text evidence="2">The sequence shown here is derived from an EMBL/GenBank/DDBJ whole genome shotgun (WGS) entry which is preliminary data.</text>
</comment>
<evidence type="ECO:0000313" key="3">
    <source>
        <dbReference type="Proteomes" id="UP000249451"/>
    </source>
</evidence>
<dbReference type="PROSITE" id="PS51257">
    <property type="entry name" value="PROKAR_LIPOPROTEIN"/>
    <property type="match status" value="1"/>
</dbReference>
<dbReference type="SUPFAM" id="SSF63829">
    <property type="entry name" value="Calcium-dependent phosphotriesterase"/>
    <property type="match status" value="1"/>
</dbReference>
<reference evidence="2 3" key="1">
    <citation type="submission" date="2017-11" db="EMBL/GenBank/DDBJ databases">
        <title>Infants hospitalized years apart are colonized by the same room-sourced microbial strains.</title>
        <authorList>
            <person name="Brooks B."/>
            <person name="Olm M.R."/>
            <person name="Firek B.A."/>
            <person name="Baker R."/>
            <person name="Thomas B.C."/>
            <person name="Morowitz M.J."/>
            <person name="Banfield J.F."/>
        </authorList>
    </citation>
    <scope>NUCLEOTIDE SEQUENCE [LARGE SCALE GENOMIC DNA]</scope>
    <source>
        <strain evidence="2">S2_012_000_R3_87</strain>
    </source>
</reference>
<proteinExistence type="predicted"/>
<evidence type="ECO:0000313" key="2">
    <source>
        <dbReference type="EMBL" id="PZO98873.1"/>
    </source>
</evidence>